<evidence type="ECO:0000313" key="3">
    <source>
        <dbReference type="Proteomes" id="UP000279307"/>
    </source>
</evidence>
<evidence type="ECO:0000256" key="1">
    <source>
        <dbReference type="SAM" id="MobiDB-lite"/>
    </source>
</evidence>
<dbReference type="EMBL" id="QOIP01000004">
    <property type="protein sequence ID" value="RLU23411.1"/>
    <property type="molecule type" value="Genomic_DNA"/>
</dbReference>
<organism evidence="2 3">
    <name type="scientific">Ooceraea biroi</name>
    <name type="common">Clonal raider ant</name>
    <name type="synonym">Cerapachys biroi</name>
    <dbReference type="NCBI Taxonomy" id="2015173"/>
    <lineage>
        <taxon>Eukaryota</taxon>
        <taxon>Metazoa</taxon>
        <taxon>Ecdysozoa</taxon>
        <taxon>Arthropoda</taxon>
        <taxon>Hexapoda</taxon>
        <taxon>Insecta</taxon>
        <taxon>Pterygota</taxon>
        <taxon>Neoptera</taxon>
        <taxon>Endopterygota</taxon>
        <taxon>Hymenoptera</taxon>
        <taxon>Apocrita</taxon>
        <taxon>Aculeata</taxon>
        <taxon>Formicoidea</taxon>
        <taxon>Formicidae</taxon>
        <taxon>Dorylinae</taxon>
        <taxon>Ooceraea</taxon>
    </lineage>
</organism>
<reference evidence="2 3" key="1">
    <citation type="journal article" date="2018" name="Genome Res.">
        <title>The genomic architecture and molecular evolution of ant odorant receptors.</title>
        <authorList>
            <person name="McKenzie S.K."/>
            <person name="Kronauer D.J.C."/>
        </authorList>
    </citation>
    <scope>NUCLEOTIDE SEQUENCE [LARGE SCALE GENOMIC DNA]</scope>
    <source>
        <strain evidence="2">Clonal line C1</strain>
    </source>
</reference>
<dbReference type="Proteomes" id="UP000279307">
    <property type="component" value="Chromosome 4"/>
</dbReference>
<dbReference type="AlphaFoldDB" id="A0A3L8DSM4"/>
<proteinExistence type="predicted"/>
<feature type="region of interest" description="Disordered" evidence="1">
    <location>
        <begin position="60"/>
        <end position="79"/>
    </location>
</feature>
<name>A0A3L8DSM4_OOCBI</name>
<evidence type="ECO:0000313" key="2">
    <source>
        <dbReference type="EMBL" id="RLU23411.1"/>
    </source>
</evidence>
<protein>
    <submittedName>
        <fullName evidence="2">Uncharacterized protein</fullName>
    </submittedName>
</protein>
<gene>
    <name evidence="2" type="ORF">DMN91_003615</name>
</gene>
<comment type="caution">
    <text evidence="2">The sequence shown here is derived from an EMBL/GenBank/DDBJ whole genome shotgun (WGS) entry which is preliminary data.</text>
</comment>
<accession>A0A3L8DSM4</accession>
<sequence length="100" mass="11619">MLLRRVPRRREIAFHGKRVKRETRAGSRREMGEKRTASLETLRILARRYLRDPHPELRRKPSIAYSRRTDNGGFSSNRVSPKPAFAAAFKFGRAPSIKTD</sequence>